<dbReference type="Pfam" id="PF13516">
    <property type="entry name" value="LRR_6"/>
    <property type="match status" value="1"/>
</dbReference>
<keyword evidence="4" id="KW-0433">Leucine-rich repeat</keyword>
<dbReference type="FunFam" id="3.80.10.10:FF:000041">
    <property type="entry name" value="LRR receptor-like serine/threonine-protein kinase ERECTA"/>
    <property type="match status" value="1"/>
</dbReference>
<evidence type="ECO:0000256" key="2">
    <source>
        <dbReference type="ARBA" id="ARBA00009592"/>
    </source>
</evidence>
<evidence type="ECO:0000313" key="14">
    <source>
        <dbReference type="EMBL" id="AMM42923.1"/>
    </source>
</evidence>
<dbReference type="InterPro" id="IPR003591">
    <property type="entry name" value="Leu-rich_rpt_typical-subtyp"/>
</dbReference>
<keyword evidence="7" id="KW-0677">Repeat</keyword>
<evidence type="ECO:0000256" key="12">
    <source>
        <dbReference type="SAM" id="SignalP"/>
    </source>
</evidence>
<evidence type="ECO:0000256" key="3">
    <source>
        <dbReference type="ARBA" id="ARBA00022475"/>
    </source>
</evidence>
<keyword evidence="3" id="KW-1003">Cell membrane</keyword>
<name>A0A140G4F1_9ROSI</name>
<comment type="subcellular location">
    <subcellularLocation>
        <location evidence="1">Cell membrane</location>
        <topology evidence="1">Single-pass type I membrane protein</topology>
    </subcellularLocation>
</comment>
<accession>A0A140G4F1</accession>
<dbReference type="SUPFAM" id="SSF52047">
    <property type="entry name" value="RNI-like"/>
    <property type="match status" value="2"/>
</dbReference>
<feature type="signal peptide" evidence="12">
    <location>
        <begin position="1"/>
        <end position="25"/>
    </location>
</feature>
<dbReference type="InterPro" id="IPR001611">
    <property type="entry name" value="Leu-rich_rpt"/>
</dbReference>
<dbReference type="Pfam" id="PF00560">
    <property type="entry name" value="LRR_1"/>
    <property type="match status" value="11"/>
</dbReference>
<sequence>MANMLNTSHLFLLFFYLFPLLVSTASDFSAVSGCIEIERKALVQFKQGLQDPSGRLSSWFGEDCCQWNGVSCSTQTGNVIRLDLRNTYNLTYPEYIMSGSEVEAYNRSCLSGEINPSLLQLKYLQHLDLSINNFQGIQIPDFIGSLGELKYLNLSRASFAGMIPPNLGNLSNLQYLDLFPYSYTNIDPKGIWVSDSNWLSGLSSLKYLNLGNVNLSLVSTTWLQALNNLPSLVELHLQGCDLHSFPQSLSTVNFSSLQVLHLYNNHFNSSIPHWLFNITTLVDLNLMNSEIQGFLSNNAWRNLCHLRALDLTYNAISGEIVEFIDGFSECSNFSLQVLHLGYNNISGQIPESLGNFRSLRSLRLFGNSLSGSVPASIEKLSFLKDLDLSANKLSGKIPESIGKLEALTYLDLFGNSWVGNISEIHFLALKNLKLFSISSVNKSLVFDMRQEWIPPFSLQVILINDCQMGPKFTAWLQTQKELVRITLIGAAISDSIPGWFWKLTPQIRWMELQNNQLQGTLPESLSFSPEAVRLDLSYNRLEGSIPLCSNIQSLSFSNNLFSGPIPSKIGQEMSALVILELSGNSLNGEIPSSMNEMKKLTTLDLSNNQLSGEIHTHWEGLEQLDTIDLSQNNLSGGIPSSMCSLPLLQVMKLTSNNLSGELSQSLQNCTRAASLDLGGNQFTGNLPTWIGERLLSVSILNLRANMLDGSIPEGLCNLSNLHILDLAHNNLSGPIPPCLGNLNGLNSFKPYHPVTNRVVYSQEIQLNVKGREVEYTKIIPVVNVIDLSGNNLQGQIPDGITNLSYLGTFNLSRNQLSG</sequence>
<dbReference type="Pfam" id="PF08263">
    <property type="entry name" value="LRRNT_2"/>
    <property type="match status" value="1"/>
</dbReference>
<evidence type="ECO:0000256" key="8">
    <source>
        <dbReference type="ARBA" id="ARBA00022989"/>
    </source>
</evidence>
<dbReference type="FunFam" id="3.80.10.10:FF:000453">
    <property type="entry name" value="Leucine-rich receptor-like protein kinase family protein"/>
    <property type="match status" value="1"/>
</dbReference>
<proteinExistence type="evidence at transcript level"/>
<dbReference type="InterPro" id="IPR013210">
    <property type="entry name" value="LRR_N_plant-typ"/>
</dbReference>
<evidence type="ECO:0000256" key="9">
    <source>
        <dbReference type="ARBA" id="ARBA00023136"/>
    </source>
</evidence>
<evidence type="ECO:0000256" key="1">
    <source>
        <dbReference type="ARBA" id="ARBA00004251"/>
    </source>
</evidence>
<dbReference type="EMBL" id="KT805671">
    <property type="protein sequence ID" value="AMM42923.1"/>
    <property type="molecule type" value="mRNA"/>
</dbReference>
<keyword evidence="6 12" id="KW-0732">Signal</keyword>
<dbReference type="GO" id="GO:0009791">
    <property type="term" value="P:post-embryonic development"/>
    <property type="evidence" value="ECO:0007669"/>
    <property type="project" value="UniProtKB-ARBA"/>
</dbReference>
<evidence type="ECO:0000256" key="10">
    <source>
        <dbReference type="ARBA" id="ARBA00023170"/>
    </source>
</evidence>
<keyword evidence="8" id="KW-1133">Transmembrane helix</keyword>
<evidence type="ECO:0000259" key="13">
    <source>
        <dbReference type="Pfam" id="PF08263"/>
    </source>
</evidence>
<comment type="similarity">
    <text evidence="2">Belongs to the RLP family.</text>
</comment>
<dbReference type="GO" id="GO:0006952">
    <property type="term" value="P:defense response"/>
    <property type="evidence" value="ECO:0007669"/>
    <property type="project" value="UniProtKB-ARBA"/>
</dbReference>
<keyword evidence="11" id="KW-0325">Glycoprotein</keyword>
<dbReference type="Gene3D" id="3.80.10.10">
    <property type="entry name" value="Ribonuclease Inhibitor"/>
    <property type="match status" value="4"/>
</dbReference>
<keyword evidence="5" id="KW-0812">Transmembrane</keyword>
<dbReference type="SMART" id="SM00369">
    <property type="entry name" value="LRR_TYP"/>
    <property type="match status" value="8"/>
</dbReference>
<dbReference type="InterPro" id="IPR046956">
    <property type="entry name" value="RLP23-like"/>
</dbReference>
<dbReference type="PANTHER" id="PTHR48063">
    <property type="entry name" value="LRR RECEPTOR-LIKE KINASE"/>
    <property type="match status" value="1"/>
</dbReference>
<dbReference type="PANTHER" id="PTHR48063:SF29">
    <property type="entry name" value="LRR RECEPTOR-LIKE KINASE FAMILY PROTEIN"/>
    <property type="match status" value="1"/>
</dbReference>
<dbReference type="AlphaFoldDB" id="A0A140G4F1"/>
<feature type="domain" description="Leucine-rich repeat-containing N-terminal plant-type" evidence="13">
    <location>
        <begin position="38"/>
        <end position="73"/>
    </location>
</feature>
<keyword evidence="10" id="KW-0675">Receptor</keyword>
<evidence type="ECO:0000256" key="4">
    <source>
        <dbReference type="ARBA" id="ARBA00022614"/>
    </source>
</evidence>
<evidence type="ECO:0000256" key="5">
    <source>
        <dbReference type="ARBA" id="ARBA00022692"/>
    </source>
</evidence>
<feature type="chain" id="PRO_5007302265" evidence="12">
    <location>
        <begin position="26"/>
        <end position="818"/>
    </location>
</feature>
<dbReference type="PRINTS" id="PR00019">
    <property type="entry name" value="LEURICHRPT"/>
</dbReference>
<dbReference type="InterPro" id="IPR032675">
    <property type="entry name" value="LRR_dom_sf"/>
</dbReference>
<dbReference type="GO" id="GO:0051707">
    <property type="term" value="P:response to other organism"/>
    <property type="evidence" value="ECO:0007669"/>
    <property type="project" value="UniProtKB-ARBA"/>
</dbReference>
<reference evidence="14" key="1">
    <citation type="journal article" date="2015" name="Int J Genomics">
        <title>Genome-Wide Identification and Characterization of the LRR-RLK Gene Family in Two Vernicia Species.</title>
        <authorList>
            <person name="Zhu H."/>
            <person name="Wang Y."/>
            <person name="Yin H."/>
            <person name="Gao M."/>
            <person name="Zhang Q."/>
            <person name="Chen Y."/>
        </authorList>
    </citation>
    <scope>NUCLEOTIDE SEQUENCE</scope>
</reference>
<evidence type="ECO:0000256" key="7">
    <source>
        <dbReference type="ARBA" id="ARBA00022737"/>
    </source>
</evidence>
<evidence type="ECO:0000256" key="11">
    <source>
        <dbReference type="ARBA" id="ARBA00023180"/>
    </source>
</evidence>
<protein>
    <submittedName>
        <fullName evidence="14">LRR-RLK</fullName>
    </submittedName>
</protein>
<evidence type="ECO:0000256" key="6">
    <source>
        <dbReference type="ARBA" id="ARBA00022729"/>
    </source>
</evidence>
<keyword evidence="9" id="KW-0472">Membrane</keyword>
<dbReference type="SMART" id="SM00365">
    <property type="entry name" value="LRR_SD22"/>
    <property type="match status" value="4"/>
</dbReference>
<dbReference type="GO" id="GO:0005886">
    <property type="term" value="C:plasma membrane"/>
    <property type="evidence" value="ECO:0007669"/>
    <property type="project" value="UniProtKB-SubCell"/>
</dbReference>
<organism evidence="14">
    <name type="scientific">Vernicia montana</name>
    <dbReference type="NCBI Taxonomy" id="316732"/>
    <lineage>
        <taxon>Eukaryota</taxon>
        <taxon>Viridiplantae</taxon>
        <taxon>Streptophyta</taxon>
        <taxon>Embryophyta</taxon>
        <taxon>Tracheophyta</taxon>
        <taxon>Spermatophyta</taxon>
        <taxon>Magnoliopsida</taxon>
        <taxon>eudicotyledons</taxon>
        <taxon>Gunneridae</taxon>
        <taxon>Pentapetalae</taxon>
        <taxon>rosids</taxon>
        <taxon>fabids</taxon>
        <taxon>Malpighiales</taxon>
        <taxon>Euphorbiaceae</taxon>
        <taxon>Crotonoideae</taxon>
        <taxon>Aleuritideae</taxon>
        <taxon>Vernicia</taxon>
    </lineage>
</organism>